<dbReference type="GO" id="GO:0005975">
    <property type="term" value="P:carbohydrate metabolic process"/>
    <property type="evidence" value="ECO:0007669"/>
    <property type="project" value="InterPro"/>
</dbReference>
<evidence type="ECO:0000256" key="3">
    <source>
        <dbReference type="ARBA" id="ARBA00010973"/>
    </source>
</evidence>
<dbReference type="AlphaFoldDB" id="A0A6I4SXB9"/>
<evidence type="ECO:0000313" key="8">
    <source>
        <dbReference type="EMBL" id="MXO60734.1"/>
    </source>
</evidence>
<evidence type="ECO:0000313" key="9">
    <source>
        <dbReference type="Proteomes" id="UP000433652"/>
    </source>
</evidence>
<dbReference type="InterPro" id="IPR051398">
    <property type="entry name" value="Polysacch_Deacetylase"/>
</dbReference>
<accession>A0A6I4SXB9</accession>
<dbReference type="Gene3D" id="3.20.20.370">
    <property type="entry name" value="Glycoside hydrolase/deacetylase"/>
    <property type="match status" value="1"/>
</dbReference>
<dbReference type="EMBL" id="WTYM01000057">
    <property type="protein sequence ID" value="MXO60734.1"/>
    <property type="molecule type" value="Genomic_DNA"/>
</dbReference>
<dbReference type="InterPro" id="IPR002509">
    <property type="entry name" value="NODB_dom"/>
</dbReference>
<dbReference type="GO" id="GO:0005576">
    <property type="term" value="C:extracellular region"/>
    <property type="evidence" value="ECO:0007669"/>
    <property type="project" value="UniProtKB-SubCell"/>
</dbReference>
<dbReference type="CDD" id="cd10918">
    <property type="entry name" value="CE4_NodB_like_5s_6s"/>
    <property type="match status" value="1"/>
</dbReference>
<sequence>MVDAERLPVLTFHSISEAAGPTSIPPGTFAMQMQALADAGFTSCTMAEYAAWHAGQGNGERRLLITFDDAFCDFAEAAAPIMRRHGFAATVFVPTALVGSPEAWAGANSPARKLLDWDAIRALQAEGFEFGSHSRTHAYLPKLPQQERECEIADSAAELSAATGRPAEAFAAPYGAVDAETVALIARHYPIAFGTRFDVSRREEARHDIPRLDMHYFRSEATWRGFLAGDRGYFTVRRALRAVRGAARKLAA</sequence>
<dbReference type="SUPFAM" id="SSF88713">
    <property type="entry name" value="Glycoside hydrolase/deacetylase"/>
    <property type="match status" value="1"/>
</dbReference>
<name>A0A6I4SXB9_9SPHN</name>
<dbReference type="RefSeq" id="WP_159797144.1">
    <property type="nucleotide sequence ID" value="NZ_WTYM01000057.1"/>
</dbReference>
<comment type="similarity">
    <text evidence="3">Belongs to the polysaccharide deacetylase family.</text>
</comment>
<organism evidence="8 9">
    <name type="scientific">Croceibacterium salegens</name>
    <dbReference type="NCBI Taxonomy" id="1737568"/>
    <lineage>
        <taxon>Bacteria</taxon>
        <taxon>Pseudomonadati</taxon>
        <taxon>Pseudomonadota</taxon>
        <taxon>Alphaproteobacteria</taxon>
        <taxon>Sphingomonadales</taxon>
        <taxon>Erythrobacteraceae</taxon>
        <taxon>Croceibacterium</taxon>
    </lineage>
</organism>
<keyword evidence="5" id="KW-0732">Signal</keyword>
<evidence type="ECO:0000256" key="4">
    <source>
        <dbReference type="ARBA" id="ARBA00020071"/>
    </source>
</evidence>
<dbReference type="PANTHER" id="PTHR34216">
    <property type="match status" value="1"/>
</dbReference>
<evidence type="ECO:0000256" key="5">
    <source>
        <dbReference type="ARBA" id="ARBA00022729"/>
    </source>
</evidence>
<gene>
    <name evidence="8" type="ORF">GRI89_14420</name>
</gene>
<dbReference type="GO" id="GO:0016810">
    <property type="term" value="F:hydrolase activity, acting on carbon-nitrogen (but not peptide) bonds"/>
    <property type="evidence" value="ECO:0007669"/>
    <property type="project" value="InterPro"/>
</dbReference>
<evidence type="ECO:0000256" key="1">
    <source>
        <dbReference type="ARBA" id="ARBA00003236"/>
    </source>
</evidence>
<protein>
    <recommendedName>
        <fullName evidence="4">Chitooligosaccharide deacetylase</fullName>
    </recommendedName>
    <alternativeName>
        <fullName evidence="6">Nodulation protein B</fullName>
    </alternativeName>
</protein>
<comment type="function">
    <text evidence="1">Is involved in generating a small heat-stable compound (Nod), an acylated oligomer of N-acetylglucosamine, that stimulates mitosis in various plant protoplasts.</text>
</comment>
<reference evidence="8 9" key="1">
    <citation type="submission" date="2019-12" db="EMBL/GenBank/DDBJ databases">
        <title>Genomic-based taxomic classification of the family Erythrobacteraceae.</title>
        <authorList>
            <person name="Xu L."/>
        </authorList>
    </citation>
    <scope>NUCLEOTIDE SEQUENCE [LARGE SCALE GENOMIC DNA]</scope>
    <source>
        <strain evidence="8 9">MCCC 1K01500</strain>
    </source>
</reference>
<dbReference type="Proteomes" id="UP000433652">
    <property type="component" value="Unassembled WGS sequence"/>
</dbReference>
<dbReference type="PROSITE" id="PS51677">
    <property type="entry name" value="NODB"/>
    <property type="match status" value="1"/>
</dbReference>
<dbReference type="Pfam" id="PF01522">
    <property type="entry name" value="Polysacc_deac_1"/>
    <property type="match status" value="1"/>
</dbReference>
<keyword evidence="9" id="KW-1185">Reference proteome</keyword>
<evidence type="ECO:0000256" key="2">
    <source>
        <dbReference type="ARBA" id="ARBA00004613"/>
    </source>
</evidence>
<feature type="domain" description="NodB homology" evidence="7">
    <location>
        <begin position="61"/>
        <end position="252"/>
    </location>
</feature>
<proteinExistence type="inferred from homology"/>
<dbReference type="OrthoDB" id="9814639at2"/>
<dbReference type="PANTHER" id="PTHR34216:SF3">
    <property type="entry name" value="POLY-BETA-1,6-N-ACETYL-D-GLUCOSAMINE N-DEACETYLASE"/>
    <property type="match status" value="1"/>
</dbReference>
<comment type="caution">
    <text evidence="8">The sequence shown here is derived from an EMBL/GenBank/DDBJ whole genome shotgun (WGS) entry which is preliminary data.</text>
</comment>
<evidence type="ECO:0000259" key="7">
    <source>
        <dbReference type="PROSITE" id="PS51677"/>
    </source>
</evidence>
<evidence type="ECO:0000256" key="6">
    <source>
        <dbReference type="ARBA" id="ARBA00032976"/>
    </source>
</evidence>
<comment type="subcellular location">
    <subcellularLocation>
        <location evidence="2">Secreted</location>
    </subcellularLocation>
</comment>
<dbReference type="InterPro" id="IPR011330">
    <property type="entry name" value="Glyco_hydro/deAcase_b/a-brl"/>
</dbReference>